<dbReference type="PROSITE" id="PS50966">
    <property type="entry name" value="ZF_SWIM"/>
    <property type="match status" value="1"/>
</dbReference>
<dbReference type="Gene3D" id="3.90.320.10">
    <property type="match status" value="1"/>
</dbReference>
<gene>
    <name evidence="3" type="ORF">NQ317_006157</name>
</gene>
<dbReference type="Gene3D" id="3.30.40.10">
    <property type="entry name" value="Zinc/RING finger domain, C3HC4 (zinc finger)"/>
    <property type="match status" value="1"/>
</dbReference>
<dbReference type="SUPFAM" id="SSF57903">
    <property type="entry name" value="FYVE/PHD zinc finger"/>
    <property type="match status" value="1"/>
</dbReference>
<accession>A0ABQ9IRX1</accession>
<dbReference type="PANTHER" id="PTHR47526">
    <property type="entry name" value="ATP-DEPENDENT DNA HELICASE"/>
    <property type="match status" value="1"/>
</dbReference>
<dbReference type="InterPro" id="IPR011335">
    <property type="entry name" value="Restrct_endonuc-II-like"/>
</dbReference>
<dbReference type="Pfam" id="PF09588">
    <property type="entry name" value="YqaJ"/>
    <property type="match status" value="1"/>
</dbReference>
<dbReference type="InterPro" id="IPR007527">
    <property type="entry name" value="Znf_SWIM"/>
</dbReference>
<dbReference type="Proteomes" id="UP001162164">
    <property type="component" value="Unassembled WGS sequence"/>
</dbReference>
<keyword evidence="4" id="KW-1185">Reference proteome</keyword>
<evidence type="ECO:0000313" key="4">
    <source>
        <dbReference type="Proteomes" id="UP001162164"/>
    </source>
</evidence>
<evidence type="ECO:0000313" key="3">
    <source>
        <dbReference type="EMBL" id="KAJ8963022.1"/>
    </source>
</evidence>
<dbReference type="InterPro" id="IPR013083">
    <property type="entry name" value="Znf_RING/FYVE/PHD"/>
</dbReference>
<feature type="domain" description="SWIM-type" evidence="2">
    <location>
        <begin position="118"/>
        <end position="154"/>
    </location>
</feature>
<protein>
    <recommendedName>
        <fullName evidence="2">SWIM-type domain-containing protein</fullName>
    </recommendedName>
</protein>
<name>A0ABQ9IRX1_9CUCU</name>
<dbReference type="EMBL" id="JAPWTJ010003071">
    <property type="protein sequence ID" value="KAJ8963022.1"/>
    <property type="molecule type" value="Genomic_DNA"/>
</dbReference>
<dbReference type="CDD" id="cd22343">
    <property type="entry name" value="PDDEXK_lambda_exonuclease-like"/>
    <property type="match status" value="1"/>
</dbReference>
<proteinExistence type="predicted"/>
<organism evidence="3 4">
    <name type="scientific">Molorchus minor</name>
    <dbReference type="NCBI Taxonomy" id="1323400"/>
    <lineage>
        <taxon>Eukaryota</taxon>
        <taxon>Metazoa</taxon>
        <taxon>Ecdysozoa</taxon>
        <taxon>Arthropoda</taxon>
        <taxon>Hexapoda</taxon>
        <taxon>Insecta</taxon>
        <taxon>Pterygota</taxon>
        <taxon>Neoptera</taxon>
        <taxon>Endopterygota</taxon>
        <taxon>Coleoptera</taxon>
        <taxon>Polyphaga</taxon>
        <taxon>Cucujiformia</taxon>
        <taxon>Chrysomeloidea</taxon>
        <taxon>Cerambycidae</taxon>
        <taxon>Lamiinae</taxon>
        <taxon>Monochamini</taxon>
        <taxon>Molorchus</taxon>
    </lineage>
</organism>
<keyword evidence="1" id="KW-0862">Zinc</keyword>
<feature type="non-terminal residue" evidence="3">
    <location>
        <position position="521"/>
    </location>
</feature>
<dbReference type="InterPro" id="IPR011011">
    <property type="entry name" value="Znf_FYVE_PHD"/>
</dbReference>
<reference evidence="3" key="1">
    <citation type="journal article" date="2023" name="Insect Mol. Biol.">
        <title>Genome sequencing provides insights into the evolution of gene families encoding plant cell wall-degrading enzymes in longhorned beetles.</title>
        <authorList>
            <person name="Shin N.R."/>
            <person name="Okamura Y."/>
            <person name="Kirsch R."/>
            <person name="Pauchet Y."/>
        </authorList>
    </citation>
    <scope>NUCLEOTIDE SEQUENCE</scope>
    <source>
        <strain evidence="3">MMC_N1</strain>
    </source>
</reference>
<keyword evidence="1" id="KW-0863">Zinc-finger</keyword>
<evidence type="ECO:0000256" key="1">
    <source>
        <dbReference type="PROSITE-ProRule" id="PRU00325"/>
    </source>
</evidence>
<dbReference type="SUPFAM" id="SSF52980">
    <property type="entry name" value="Restriction endonuclease-like"/>
    <property type="match status" value="1"/>
</dbReference>
<keyword evidence="1" id="KW-0479">Metal-binding</keyword>
<evidence type="ECO:0000259" key="2">
    <source>
        <dbReference type="PROSITE" id="PS50966"/>
    </source>
</evidence>
<dbReference type="InterPro" id="IPR011604">
    <property type="entry name" value="PDDEXK-like_dom_sf"/>
</dbReference>
<comment type="caution">
    <text evidence="3">The sequence shown here is derived from an EMBL/GenBank/DDBJ whole genome shotgun (WGS) entry which is preliminary data.</text>
</comment>
<sequence length="521" mass="59115">MSRSEYYLTLSGSVKCRYDDKIKVIDNIDPYALGDLDLSADLSILPRVSVIDMVNYLVLTHSFYTGLQLKAYKSLQAYKFYEAGFVQEVKSRKINTNAFVAVGKVKHSQKMREKPLQAWLIVLADGAVSSAHCTCMAGLGEVCSHVAAMLFYLEARPYTIEQVACTESLARWPIPSTRGVEMLRVRDMAWANKGRQIVPQLPALPLPLGKEDVKSLIQDLMNVGITPAIARVYEPFASQMMQIANTEIVLLNTLFNPYFVDKLYDEILSASNSILISCNEEEIQAVEKATRGQAQSSVWFQYRSGRITASTFKAVCRARVINPPLSLLKRICYPQKMIFSSKQTSYGMNNEKNALEEYKNEIQKLHENISITNVGFYISSQHPEFGASPDALVSCDCCGMGCVEIKCPYVQLQMFATKLKYCDFVIWSENVLFIERIDYDEDFLNMNIEKAFQFYKYVVKPELLSRFFTNKLGLGRVQTWCVCKKPDDSRPMLQCDNDECDIGWYHFECIGISVTDTPDNV</sequence>
<dbReference type="PANTHER" id="PTHR47526:SF4">
    <property type="entry name" value="SWIM-TYPE DOMAIN-CONTAINING PROTEIN"/>
    <property type="match status" value="1"/>
</dbReference>
<dbReference type="InterPro" id="IPR019080">
    <property type="entry name" value="YqaJ_viral_recombinase"/>
</dbReference>